<reference evidence="1" key="1">
    <citation type="submission" date="2021-03" db="EMBL/GenBank/DDBJ databases">
        <authorList>
            <consortium name="DOE Joint Genome Institute"/>
            <person name="Ahrendt S."/>
            <person name="Looney B.P."/>
            <person name="Miyauchi S."/>
            <person name="Morin E."/>
            <person name="Drula E."/>
            <person name="Courty P.E."/>
            <person name="Chicoki N."/>
            <person name="Fauchery L."/>
            <person name="Kohler A."/>
            <person name="Kuo A."/>
            <person name="Labutti K."/>
            <person name="Pangilinan J."/>
            <person name="Lipzen A."/>
            <person name="Riley R."/>
            <person name="Andreopoulos W."/>
            <person name="He G."/>
            <person name="Johnson J."/>
            <person name="Barry K.W."/>
            <person name="Grigoriev I.V."/>
            <person name="Nagy L."/>
            <person name="Hibbett D."/>
            <person name="Henrissat B."/>
            <person name="Matheny P.B."/>
            <person name="Labbe J."/>
            <person name="Martin F."/>
        </authorList>
    </citation>
    <scope>NUCLEOTIDE SEQUENCE</scope>
    <source>
        <strain evidence="1">HHB10654</strain>
    </source>
</reference>
<evidence type="ECO:0000313" key="1">
    <source>
        <dbReference type="EMBL" id="KAI0060160.1"/>
    </source>
</evidence>
<proteinExistence type="predicted"/>
<name>A0ACB8SVK8_9AGAM</name>
<reference evidence="1" key="2">
    <citation type="journal article" date="2022" name="New Phytol.">
        <title>Evolutionary transition to the ectomycorrhizal habit in the genomes of a hyperdiverse lineage of mushroom-forming fungi.</title>
        <authorList>
            <person name="Looney B."/>
            <person name="Miyauchi S."/>
            <person name="Morin E."/>
            <person name="Drula E."/>
            <person name="Courty P.E."/>
            <person name="Kohler A."/>
            <person name="Kuo A."/>
            <person name="LaButti K."/>
            <person name="Pangilinan J."/>
            <person name="Lipzen A."/>
            <person name="Riley R."/>
            <person name="Andreopoulos W."/>
            <person name="He G."/>
            <person name="Johnson J."/>
            <person name="Nolan M."/>
            <person name="Tritt A."/>
            <person name="Barry K.W."/>
            <person name="Grigoriev I.V."/>
            <person name="Nagy L.G."/>
            <person name="Hibbett D."/>
            <person name="Henrissat B."/>
            <person name="Matheny P.B."/>
            <person name="Labbe J."/>
            <person name="Martin F.M."/>
        </authorList>
    </citation>
    <scope>NUCLEOTIDE SEQUENCE</scope>
    <source>
        <strain evidence="1">HHB10654</strain>
    </source>
</reference>
<comment type="caution">
    <text evidence="1">The sequence shown here is derived from an EMBL/GenBank/DDBJ whole genome shotgun (WGS) entry which is preliminary data.</text>
</comment>
<dbReference type="EMBL" id="MU277221">
    <property type="protein sequence ID" value="KAI0060160.1"/>
    <property type="molecule type" value="Genomic_DNA"/>
</dbReference>
<protein>
    <submittedName>
        <fullName evidence="1">Uncharacterized protein</fullName>
    </submittedName>
</protein>
<organism evidence="1 2">
    <name type="scientific">Artomyces pyxidatus</name>
    <dbReference type="NCBI Taxonomy" id="48021"/>
    <lineage>
        <taxon>Eukaryota</taxon>
        <taxon>Fungi</taxon>
        <taxon>Dikarya</taxon>
        <taxon>Basidiomycota</taxon>
        <taxon>Agaricomycotina</taxon>
        <taxon>Agaricomycetes</taxon>
        <taxon>Russulales</taxon>
        <taxon>Auriscalpiaceae</taxon>
        <taxon>Artomyces</taxon>
    </lineage>
</organism>
<accession>A0ACB8SVK8</accession>
<keyword evidence="2" id="KW-1185">Reference proteome</keyword>
<dbReference type="Proteomes" id="UP000814140">
    <property type="component" value="Unassembled WGS sequence"/>
</dbReference>
<gene>
    <name evidence="1" type="ORF">BV25DRAFT_988169</name>
</gene>
<evidence type="ECO:0000313" key="2">
    <source>
        <dbReference type="Proteomes" id="UP000814140"/>
    </source>
</evidence>
<sequence length="220" mass="25152">MYTSYASRPCEVVTAQLLGREPAQRRIDQQYIHVHLWIADIAGKRRDVRILLGGLRVRCPRCGGILRCLQPIPHSHSNRPGRLHRVRCEDGATSPCCDARDGRKTAHRDEDGRKCGHDLGMLIGEEVESAAGVDQPKGYMGHARCDWTQYSEQESDLARQRECSREKRNSKSRNSSCRWRPCSQNLCCSQWKRLTWTIPRKDCARAILGVRKLCGRRASR</sequence>